<evidence type="ECO:0000313" key="1">
    <source>
        <dbReference type="EMBL" id="MDD1011273.1"/>
    </source>
</evidence>
<dbReference type="Proteomes" id="UP001148185">
    <property type="component" value="Unassembled WGS sequence"/>
</dbReference>
<accession>A0A9X4C7F1</accession>
<protein>
    <submittedName>
        <fullName evidence="1">Uncharacterized protein</fullName>
    </submittedName>
</protein>
<dbReference type="AlphaFoldDB" id="A0A9X4C7F1"/>
<reference evidence="1 2" key="1">
    <citation type="submission" date="2022-05" db="EMBL/GenBank/DDBJ databases">
        <title>Novel Pseudomonas spp. Isolated from a Rainbow Trout Aquaculture Facility.</title>
        <authorList>
            <person name="Testerman T."/>
            <person name="Graf J."/>
        </authorList>
    </citation>
    <scope>NUCLEOTIDE SEQUENCE [LARGE SCALE GENOMIC DNA]</scope>
    <source>
        <strain evidence="1 2">ID1042</strain>
    </source>
</reference>
<dbReference type="RefSeq" id="WP_273878276.1">
    <property type="nucleotide sequence ID" value="NZ_JAMDHA010000041.1"/>
</dbReference>
<dbReference type="EMBL" id="JAMDHA010000041">
    <property type="protein sequence ID" value="MDD1011273.1"/>
    <property type="molecule type" value="Genomic_DNA"/>
</dbReference>
<sequence>MKFRVLSVAIDTTTVPLSLVPPFSLEAPREEVIDTLSNEGFTQCQTVRDVEVTYERFWNFLNGEDAVHDPKQKVKVLLVERLPHE</sequence>
<keyword evidence="2" id="KW-1185">Reference proteome</keyword>
<evidence type="ECO:0000313" key="2">
    <source>
        <dbReference type="Proteomes" id="UP001148185"/>
    </source>
</evidence>
<proteinExistence type="predicted"/>
<name>A0A9X4C7F1_9PSED</name>
<organism evidence="1 2">
    <name type="scientific">Pseudomonas shahriarae</name>
    <dbReference type="NCBI Taxonomy" id="2745512"/>
    <lineage>
        <taxon>Bacteria</taxon>
        <taxon>Pseudomonadati</taxon>
        <taxon>Pseudomonadota</taxon>
        <taxon>Gammaproteobacteria</taxon>
        <taxon>Pseudomonadales</taxon>
        <taxon>Pseudomonadaceae</taxon>
        <taxon>Pseudomonas</taxon>
    </lineage>
</organism>
<comment type="caution">
    <text evidence="1">The sequence shown here is derived from an EMBL/GenBank/DDBJ whole genome shotgun (WGS) entry which is preliminary data.</text>
</comment>
<gene>
    <name evidence="1" type="ORF">M5G27_27770</name>
</gene>